<reference evidence="1" key="1">
    <citation type="journal article" date="2015" name="Nature">
        <title>Complex archaea that bridge the gap between prokaryotes and eukaryotes.</title>
        <authorList>
            <person name="Spang A."/>
            <person name="Saw J.H."/>
            <person name="Jorgensen S.L."/>
            <person name="Zaremba-Niedzwiedzka K."/>
            <person name="Martijn J."/>
            <person name="Lind A.E."/>
            <person name="van Eijk R."/>
            <person name="Schleper C."/>
            <person name="Guy L."/>
            <person name="Ettema T.J."/>
        </authorList>
    </citation>
    <scope>NUCLEOTIDE SEQUENCE</scope>
</reference>
<dbReference type="AlphaFoldDB" id="A0A0F9QI15"/>
<name>A0A0F9QI15_9ZZZZ</name>
<dbReference type="EMBL" id="LAZR01004860">
    <property type="protein sequence ID" value="KKN04958.1"/>
    <property type="molecule type" value="Genomic_DNA"/>
</dbReference>
<accession>A0A0F9QI15</accession>
<organism evidence="1">
    <name type="scientific">marine sediment metagenome</name>
    <dbReference type="NCBI Taxonomy" id="412755"/>
    <lineage>
        <taxon>unclassified sequences</taxon>
        <taxon>metagenomes</taxon>
        <taxon>ecological metagenomes</taxon>
    </lineage>
</organism>
<gene>
    <name evidence="1" type="ORF">LCGC14_1092260</name>
</gene>
<proteinExistence type="predicted"/>
<evidence type="ECO:0000313" key="1">
    <source>
        <dbReference type="EMBL" id="KKN04958.1"/>
    </source>
</evidence>
<comment type="caution">
    <text evidence="1">The sequence shown here is derived from an EMBL/GenBank/DDBJ whole genome shotgun (WGS) entry which is preliminary data.</text>
</comment>
<protein>
    <submittedName>
        <fullName evidence="1">Uncharacterized protein</fullName>
    </submittedName>
</protein>
<sequence length="138" mass="16264">MKEIKEYNLRITEKQAKRIMFALDLYTRLSAGQMNILNEITFEKDKEGTKVQSNRETLELLQKEMFPSLDGLHHSYGIHSKGLPDEIREVYDIFKVMMYEFNKDKGAMNVYADKVRQASKQLLPLFEEVRNLKEEGKK</sequence>